<reference evidence="2 3" key="1">
    <citation type="submission" date="2018-11" db="EMBL/GenBank/DDBJ databases">
        <authorList>
            <consortium name="Pathogen Informatics"/>
        </authorList>
    </citation>
    <scope>NUCLEOTIDE SEQUENCE [LARGE SCALE GENOMIC DNA]</scope>
    <source>
        <strain evidence="2 3">Zambia</strain>
    </source>
</reference>
<evidence type="ECO:0000256" key="1">
    <source>
        <dbReference type="SAM" id="Phobius"/>
    </source>
</evidence>
<name>A0A3P7YMW5_9TREM</name>
<organism evidence="2 3">
    <name type="scientific">Schistosoma margrebowiei</name>
    <dbReference type="NCBI Taxonomy" id="48269"/>
    <lineage>
        <taxon>Eukaryota</taxon>
        <taxon>Metazoa</taxon>
        <taxon>Spiralia</taxon>
        <taxon>Lophotrochozoa</taxon>
        <taxon>Platyhelminthes</taxon>
        <taxon>Trematoda</taxon>
        <taxon>Digenea</taxon>
        <taxon>Strigeidida</taxon>
        <taxon>Schistosomatoidea</taxon>
        <taxon>Schistosomatidae</taxon>
        <taxon>Schistosoma</taxon>
    </lineage>
</organism>
<keyword evidence="1" id="KW-1133">Transmembrane helix</keyword>
<evidence type="ECO:0000313" key="2">
    <source>
        <dbReference type="EMBL" id="VDO73054.1"/>
    </source>
</evidence>
<dbReference type="AlphaFoldDB" id="A0A3P7YMW5"/>
<feature type="transmembrane region" description="Helical" evidence="1">
    <location>
        <begin position="21"/>
        <end position="40"/>
    </location>
</feature>
<keyword evidence="1" id="KW-0812">Transmembrane</keyword>
<dbReference type="Proteomes" id="UP000277204">
    <property type="component" value="Unassembled WGS sequence"/>
</dbReference>
<keyword evidence="1" id="KW-0472">Membrane</keyword>
<accession>A0A3P7YMW5</accession>
<protein>
    <submittedName>
        <fullName evidence="2">Uncharacterized protein</fullName>
    </submittedName>
</protein>
<sequence>MRSIERRLVDDVFNEISGRIVVGNLFGLFINCCGLFASTIN</sequence>
<proteinExistence type="predicted"/>
<dbReference type="EMBL" id="UZAI01002599">
    <property type="protein sequence ID" value="VDO73054.1"/>
    <property type="molecule type" value="Genomic_DNA"/>
</dbReference>
<keyword evidence="3" id="KW-1185">Reference proteome</keyword>
<evidence type="ECO:0000313" key="3">
    <source>
        <dbReference type="Proteomes" id="UP000277204"/>
    </source>
</evidence>
<gene>
    <name evidence="2" type="ORF">SMRZ_LOCUS6788</name>
</gene>